<name>A0A2H3JF63_WOLCO</name>
<dbReference type="InterPro" id="IPR055170">
    <property type="entry name" value="GFO_IDH_MocA-like_dom"/>
</dbReference>
<gene>
    <name evidence="8" type="ORF">WOLCODRAFT_133832</name>
</gene>
<feature type="domain" description="Gfo/Idh/MocA-like oxidoreductase N-terminal" evidence="6">
    <location>
        <begin position="29"/>
        <end position="147"/>
    </location>
</feature>
<evidence type="ECO:0000259" key="6">
    <source>
        <dbReference type="Pfam" id="PF01408"/>
    </source>
</evidence>
<organism evidence="8 9">
    <name type="scientific">Wolfiporia cocos (strain MD-104)</name>
    <name type="common">Brown rot fungus</name>
    <dbReference type="NCBI Taxonomy" id="742152"/>
    <lineage>
        <taxon>Eukaryota</taxon>
        <taxon>Fungi</taxon>
        <taxon>Dikarya</taxon>
        <taxon>Basidiomycota</taxon>
        <taxon>Agaricomycotina</taxon>
        <taxon>Agaricomycetes</taxon>
        <taxon>Polyporales</taxon>
        <taxon>Phaeolaceae</taxon>
        <taxon>Wolfiporia</taxon>
    </lineage>
</organism>
<dbReference type="STRING" id="742152.A0A2H3JF63"/>
<dbReference type="Pfam" id="PF22725">
    <property type="entry name" value="GFO_IDH_MocA_C3"/>
    <property type="match status" value="1"/>
</dbReference>
<dbReference type="PANTHER" id="PTHR22604">
    <property type="entry name" value="OXIDOREDUCTASES"/>
    <property type="match status" value="1"/>
</dbReference>
<dbReference type="EMBL" id="KB467843">
    <property type="protein sequence ID" value="PCH35354.1"/>
    <property type="molecule type" value="Genomic_DNA"/>
</dbReference>
<reference evidence="8 9" key="1">
    <citation type="journal article" date="2012" name="Science">
        <title>The Paleozoic origin of enzymatic lignin decomposition reconstructed from 31 fungal genomes.</title>
        <authorList>
            <person name="Floudas D."/>
            <person name="Binder M."/>
            <person name="Riley R."/>
            <person name="Barry K."/>
            <person name="Blanchette R.A."/>
            <person name="Henrissat B."/>
            <person name="Martinez A.T."/>
            <person name="Otillar R."/>
            <person name="Spatafora J.W."/>
            <person name="Yadav J.S."/>
            <person name="Aerts A."/>
            <person name="Benoit I."/>
            <person name="Boyd A."/>
            <person name="Carlson A."/>
            <person name="Copeland A."/>
            <person name="Coutinho P.M."/>
            <person name="de Vries R.P."/>
            <person name="Ferreira P."/>
            <person name="Findley K."/>
            <person name="Foster B."/>
            <person name="Gaskell J."/>
            <person name="Glotzer D."/>
            <person name="Gorecki P."/>
            <person name="Heitman J."/>
            <person name="Hesse C."/>
            <person name="Hori C."/>
            <person name="Igarashi K."/>
            <person name="Jurgens J.A."/>
            <person name="Kallen N."/>
            <person name="Kersten P."/>
            <person name="Kohler A."/>
            <person name="Kuees U."/>
            <person name="Kumar T.K.A."/>
            <person name="Kuo A."/>
            <person name="LaButti K."/>
            <person name="Larrondo L.F."/>
            <person name="Lindquist E."/>
            <person name="Ling A."/>
            <person name="Lombard V."/>
            <person name="Lucas S."/>
            <person name="Lundell T."/>
            <person name="Martin R."/>
            <person name="McLaughlin D.J."/>
            <person name="Morgenstern I."/>
            <person name="Morin E."/>
            <person name="Murat C."/>
            <person name="Nagy L.G."/>
            <person name="Nolan M."/>
            <person name="Ohm R.A."/>
            <person name="Patyshakuliyeva A."/>
            <person name="Rokas A."/>
            <person name="Ruiz-Duenas F.J."/>
            <person name="Sabat G."/>
            <person name="Salamov A."/>
            <person name="Samejima M."/>
            <person name="Schmutz J."/>
            <person name="Slot J.C."/>
            <person name="St John F."/>
            <person name="Stenlid J."/>
            <person name="Sun H."/>
            <person name="Sun S."/>
            <person name="Syed K."/>
            <person name="Tsang A."/>
            <person name="Wiebenga A."/>
            <person name="Young D."/>
            <person name="Pisabarro A."/>
            <person name="Eastwood D.C."/>
            <person name="Martin F."/>
            <person name="Cullen D."/>
            <person name="Grigoriev I.V."/>
            <person name="Hibbett D.S."/>
        </authorList>
    </citation>
    <scope>NUCLEOTIDE SEQUENCE [LARGE SCALE GENOMIC DNA]</scope>
    <source>
        <strain evidence="8 9">MD-104</strain>
    </source>
</reference>
<dbReference type="AlphaFoldDB" id="A0A2H3JF63"/>
<sequence>MNLLNVINRLRKTTNPPTEAKSAGSSIVHFGILGASRIAPDAIIKPARCHEEVCIKAIAARDLGRAAKYARKWSIPKVYGGQGGYQDLVNDPEVDAVYIGLPNSLHCEWTIKALSAGKHVICDKPVANNANDTRRMFAMAAEKNLVLLEAWQPRFHPALHRMKDIVDCSELGSITSMHAHFGIWGNVMFPGDDIRYHYDLGGGAFMDLGPYPLNVMCYLTSSNPTVECARAICRPKSTQVDRRMETRLIFADTIPATIIVDHALEGWGPFRLLPRWVKITLKVECEGGTLEIWNYPLPSLWHTITVTPKRGRRRVERCYKRQGDRGEEWWSAYRYQLEAFVDKVKRRSPMAWRSAEDSINAMQVIDAVYTKVRLINDFQNATDAYRM</sequence>
<accession>A0A2H3JF63</accession>
<dbReference type="Proteomes" id="UP000218811">
    <property type="component" value="Unassembled WGS sequence"/>
</dbReference>
<protein>
    <recommendedName>
        <fullName evidence="3">D-xylose 1-dehydrogenase (NADP(+), D-xylono-1,5-lactone-forming)</fullName>
        <ecNumber evidence="3">1.1.1.179</ecNumber>
    </recommendedName>
    <alternativeName>
        <fullName evidence="4">D-xylose-NADP dehydrogenase</fullName>
    </alternativeName>
</protein>
<dbReference type="GO" id="GO:0000166">
    <property type="term" value="F:nucleotide binding"/>
    <property type="evidence" value="ECO:0007669"/>
    <property type="project" value="InterPro"/>
</dbReference>
<evidence type="ECO:0000256" key="2">
    <source>
        <dbReference type="ARBA" id="ARBA00023002"/>
    </source>
</evidence>
<dbReference type="GO" id="GO:0047837">
    <property type="term" value="F:D-xylose 1-dehydrogenase (NADP+) activity"/>
    <property type="evidence" value="ECO:0007669"/>
    <property type="project" value="UniProtKB-EC"/>
</dbReference>
<dbReference type="SUPFAM" id="SSF51735">
    <property type="entry name" value="NAD(P)-binding Rossmann-fold domains"/>
    <property type="match status" value="1"/>
</dbReference>
<evidence type="ECO:0000256" key="4">
    <source>
        <dbReference type="ARBA" id="ARBA00042988"/>
    </source>
</evidence>
<comment type="catalytic activity">
    <reaction evidence="5">
        <text>D-xylose + NADP(+) = D-xylono-1,5-lactone + NADPH + H(+)</text>
        <dbReference type="Rhea" id="RHEA:22000"/>
        <dbReference type="ChEBI" id="CHEBI:15378"/>
        <dbReference type="ChEBI" id="CHEBI:15867"/>
        <dbReference type="ChEBI" id="CHEBI:53455"/>
        <dbReference type="ChEBI" id="CHEBI:57783"/>
        <dbReference type="ChEBI" id="CHEBI:58349"/>
        <dbReference type="EC" id="1.1.1.179"/>
    </reaction>
</comment>
<evidence type="ECO:0000313" key="9">
    <source>
        <dbReference type="Proteomes" id="UP000218811"/>
    </source>
</evidence>
<evidence type="ECO:0000256" key="3">
    <source>
        <dbReference type="ARBA" id="ARBA00038984"/>
    </source>
</evidence>
<comment type="similarity">
    <text evidence="1">Belongs to the Gfo/Idh/MocA family.</text>
</comment>
<dbReference type="EC" id="1.1.1.179" evidence="3"/>
<dbReference type="OMA" id="EWWTTYR"/>
<evidence type="ECO:0000313" key="8">
    <source>
        <dbReference type="EMBL" id="PCH35354.1"/>
    </source>
</evidence>
<evidence type="ECO:0000259" key="7">
    <source>
        <dbReference type="Pfam" id="PF22725"/>
    </source>
</evidence>
<dbReference type="PANTHER" id="PTHR22604:SF105">
    <property type="entry name" value="TRANS-1,2-DIHYDROBENZENE-1,2-DIOL DEHYDROGENASE"/>
    <property type="match status" value="1"/>
</dbReference>
<evidence type="ECO:0000256" key="1">
    <source>
        <dbReference type="ARBA" id="ARBA00010928"/>
    </source>
</evidence>
<dbReference type="Gene3D" id="3.40.50.720">
    <property type="entry name" value="NAD(P)-binding Rossmann-like Domain"/>
    <property type="match status" value="1"/>
</dbReference>
<dbReference type="Pfam" id="PF01408">
    <property type="entry name" value="GFO_IDH_MocA"/>
    <property type="match status" value="1"/>
</dbReference>
<dbReference type="SUPFAM" id="SSF55347">
    <property type="entry name" value="Glyceraldehyde-3-phosphate dehydrogenase-like, C-terminal domain"/>
    <property type="match status" value="1"/>
</dbReference>
<keyword evidence="2" id="KW-0560">Oxidoreductase</keyword>
<proteinExistence type="inferred from homology"/>
<dbReference type="InterPro" id="IPR000683">
    <property type="entry name" value="Gfo/Idh/MocA-like_OxRdtase_N"/>
</dbReference>
<dbReference type="OrthoDB" id="64915at2759"/>
<evidence type="ECO:0000256" key="5">
    <source>
        <dbReference type="ARBA" id="ARBA00049233"/>
    </source>
</evidence>
<dbReference type="InterPro" id="IPR050984">
    <property type="entry name" value="Gfo/Idh/MocA_domain"/>
</dbReference>
<dbReference type="InterPro" id="IPR036291">
    <property type="entry name" value="NAD(P)-bd_dom_sf"/>
</dbReference>
<keyword evidence="9" id="KW-1185">Reference proteome</keyword>
<dbReference type="Gene3D" id="3.30.360.10">
    <property type="entry name" value="Dihydrodipicolinate Reductase, domain 2"/>
    <property type="match status" value="1"/>
</dbReference>
<feature type="domain" description="GFO/IDH/MocA-like oxidoreductase" evidence="7">
    <location>
        <begin position="161"/>
        <end position="266"/>
    </location>
</feature>